<dbReference type="InterPro" id="IPR023173">
    <property type="entry name" value="NADPH_Cyt_P450_Rdtase_alpha"/>
</dbReference>
<evidence type="ECO:0000256" key="3">
    <source>
        <dbReference type="ARBA" id="ARBA00022630"/>
    </source>
</evidence>
<dbReference type="GO" id="GO:0050660">
    <property type="term" value="F:flavin adenine dinucleotide binding"/>
    <property type="evidence" value="ECO:0007669"/>
    <property type="project" value="TreeGrafter"/>
</dbReference>
<evidence type="ECO:0000259" key="10">
    <source>
        <dbReference type="PROSITE" id="PS50902"/>
    </source>
</evidence>
<protein>
    <recommendedName>
        <fullName evidence="9">Methionine synthase reductase</fullName>
        <ecNumber evidence="8">1.16.1.8</ecNumber>
    </recommendedName>
</protein>
<keyword evidence="7" id="KW-0560">Oxidoreductase</keyword>
<evidence type="ECO:0000256" key="9">
    <source>
        <dbReference type="ARBA" id="ARBA00040659"/>
    </source>
</evidence>
<dbReference type="AlphaFoldDB" id="A0A7L0K380"/>
<dbReference type="InterPro" id="IPR001094">
    <property type="entry name" value="Flavdoxin-like"/>
</dbReference>
<evidence type="ECO:0000256" key="1">
    <source>
        <dbReference type="ARBA" id="ARBA00001917"/>
    </source>
</evidence>
<evidence type="ECO:0000313" key="11">
    <source>
        <dbReference type="EMBL" id="NXK50292.1"/>
    </source>
</evidence>
<dbReference type="Gene3D" id="3.40.50.360">
    <property type="match status" value="1"/>
</dbReference>
<dbReference type="PANTHER" id="PTHR19384:SF84">
    <property type="entry name" value="METHIONINE SYNTHASE REDUCTASE"/>
    <property type="match status" value="1"/>
</dbReference>
<dbReference type="Pfam" id="PF00258">
    <property type="entry name" value="Flavodoxin_1"/>
    <property type="match status" value="1"/>
</dbReference>
<keyword evidence="6" id="KW-0521">NADP</keyword>
<organism evidence="11 12">
    <name type="scientific">Chauna torquata</name>
    <name type="common">Southern screamer</name>
    <dbReference type="NCBI Taxonomy" id="30388"/>
    <lineage>
        <taxon>Eukaryota</taxon>
        <taxon>Metazoa</taxon>
        <taxon>Chordata</taxon>
        <taxon>Craniata</taxon>
        <taxon>Vertebrata</taxon>
        <taxon>Euteleostomi</taxon>
        <taxon>Archelosauria</taxon>
        <taxon>Archosauria</taxon>
        <taxon>Dinosauria</taxon>
        <taxon>Saurischia</taxon>
        <taxon>Theropoda</taxon>
        <taxon>Coelurosauria</taxon>
        <taxon>Aves</taxon>
        <taxon>Neognathae</taxon>
        <taxon>Galloanserae</taxon>
        <taxon>Anseriformes</taxon>
        <taxon>Anhimidae</taxon>
        <taxon>Chauna</taxon>
    </lineage>
</organism>
<dbReference type="GO" id="GO:0009086">
    <property type="term" value="P:methionine biosynthetic process"/>
    <property type="evidence" value="ECO:0007669"/>
    <property type="project" value="TreeGrafter"/>
</dbReference>
<dbReference type="PRINTS" id="PR00369">
    <property type="entry name" value="FLAVODOXIN"/>
</dbReference>
<comment type="caution">
    <text evidence="11">The sequence shown here is derived from an EMBL/GenBank/DDBJ whole genome shotgun (WGS) entry which is preliminary data.</text>
</comment>
<keyword evidence="4" id="KW-0288">FMN</keyword>
<dbReference type="EMBL" id="VXAL01009903">
    <property type="protein sequence ID" value="NXK50292.1"/>
    <property type="molecule type" value="Genomic_DNA"/>
</dbReference>
<evidence type="ECO:0000313" key="12">
    <source>
        <dbReference type="Proteomes" id="UP000537522"/>
    </source>
</evidence>
<dbReference type="FunFam" id="3.40.50.360:FF:000025">
    <property type="entry name" value="methionine synthase reductase"/>
    <property type="match status" value="1"/>
</dbReference>
<dbReference type="GO" id="GO:0005829">
    <property type="term" value="C:cytosol"/>
    <property type="evidence" value="ECO:0007669"/>
    <property type="project" value="TreeGrafter"/>
</dbReference>
<evidence type="ECO:0000256" key="2">
    <source>
        <dbReference type="ARBA" id="ARBA00001974"/>
    </source>
</evidence>
<dbReference type="PANTHER" id="PTHR19384">
    <property type="entry name" value="NITRIC OXIDE SYNTHASE-RELATED"/>
    <property type="match status" value="1"/>
</dbReference>
<keyword evidence="3" id="KW-0285">Flavoprotein</keyword>
<dbReference type="Gene3D" id="1.20.990.10">
    <property type="entry name" value="NADPH-cytochrome p450 Reductase, Chain A, domain 3"/>
    <property type="match status" value="1"/>
</dbReference>
<feature type="domain" description="Flavodoxin-like" evidence="10">
    <location>
        <begin position="9"/>
        <end position="152"/>
    </location>
</feature>
<keyword evidence="12" id="KW-1185">Reference proteome</keyword>
<keyword evidence="5" id="KW-0274">FAD</keyword>
<dbReference type="SUPFAM" id="SSF52218">
    <property type="entry name" value="Flavoproteins"/>
    <property type="match status" value="1"/>
</dbReference>
<proteinExistence type="predicted"/>
<dbReference type="PROSITE" id="PS50902">
    <property type="entry name" value="FLAVODOXIN_LIKE"/>
    <property type="match status" value="1"/>
</dbReference>
<dbReference type="GO" id="GO:0030586">
    <property type="term" value="F:[methionine synthase] reductase (NADPH) activity"/>
    <property type="evidence" value="ECO:0007669"/>
    <property type="project" value="UniProtKB-EC"/>
</dbReference>
<dbReference type="InterPro" id="IPR003097">
    <property type="entry name" value="CysJ-like_FAD-binding"/>
</dbReference>
<feature type="non-terminal residue" evidence="11">
    <location>
        <position position="445"/>
    </location>
</feature>
<comment type="cofactor">
    <cofactor evidence="2">
        <name>FAD</name>
        <dbReference type="ChEBI" id="CHEBI:57692"/>
    </cofactor>
</comment>
<dbReference type="InterPro" id="IPR017938">
    <property type="entry name" value="Riboflavin_synthase-like_b-brl"/>
</dbReference>
<evidence type="ECO:0000256" key="7">
    <source>
        <dbReference type="ARBA" id="ARBA00023002"/>
    </source>
</evidence>
<dbReference type="FunFam" id="1.20.990.10:FF:000007">
    <property type="entry name" value="Methionine synthase reductase"/>
    <property type="match status" value="1"/>
</dbReference>
<dbReference type="GO" id="GO:0010181">
    <property type="term" value="F:FMN binding"/>
    <property type="evidence" value="ECO:0007669"/>
    <property type="project" value="InterPro"/>
</dbReference>
<evidence type="ECO:0000256" key="6">
    <source>
        <dbReference type="ARBA" id="ARBA00022857"/>
    </source>
</evidence>
<evidence type="ECO:0000256" key="8">
    <source>
        <dbReference type="ARBA" id="ARBA00039088"/>
    </source>
</evidence>
<sequence>MCCDLKRRFLLLYATQKGQAKAIAEEIWLQAGAHGLEADMHCISEMDKYNLETEKDPVVIVISTTGTGDPPDTARKFVKKIQDKTLPPDHLAHLQYGLLGLGDSEYTFFCNGGKTVDRRLQELGAQHFYDTGLADDCVGLELVVDPWIDGLWLALKEVFLLKKEKEGMSNDVNAITSSLSVAPHVGHELNLSSEIRNLKLEDEGVTSSNVPSQKLVDINLLASVRDTEPSLVHSVPPISQSALGIPALPPEYIEVQFQGTHGENPHLSSLISEGTTFKVPVTKAAQLTREDAIKTALLLELDIADTAFDYQPGDAFYVICPNNVNEVEELLHILGLSERGEYFVRVEVKQGTKKKGAIRPQHIPERSTLKFILTWCLEIRAIPKKAFLRALVECTSSAGEKRRLQELCSRQGASDYTRFIRESNVCLLDLLRAFPSCKPSLNLLI</sequence>
<dbReference type="EC" id="1.16.1.8" evidence="8"/>
<reference evidence="11 12" key="1">
    <citation type="submission" date="2019-09" db="EMBL/GenBank/DDBJ databases">
        <title>Bird 10,000 Genomes (B10K) Project - Family phase.</title>
        <authorList>
            <person name="Zhang G."/>
        </authorList>
    </citation>
    <scope>NUCLEOTIDE SEQUENCE [LARGE SCALE GENOMIC DNA]</scope>
    <source>
        <strain evidence="11">B10K-DU-011-36</strain>
        <tissue evidence="11">Muscle</tissue>
    </source>
</reference>
<dbReference type="SUPFAM" id="SSF63380">
    <property type="entry name" value="Riboflavin synthase domain-like"/>
    <property type="match status" value="1"/>
</dbReference>
<dbReference type="Pfam" id="PF00667">
    <property type="entry name" value="FAD_binding_1"/>
    <property type="match status" value="1"/>
</dbReference>
<accession>A0A7L0K380</accession>
<comment type="cofactor">
    <cofactor evidence="1">
        <name>FMN</name>
        <dbReference type="ChEBI" id="CHEBI:58210"/>
    </cofactor>
</comment>
<feature type="non-terminal residue" evidence="11">
    <location>
        <position position="1"/>
    </location>
</feature>
<dbReference type="InterPro" id="IPR008254">
    <property type="entry name" value="Flavodoxin/NO_synth"/>
</dbReference>
<dbReference type="GO" id="GO:0050667">
    <property type="term" value="P:homocysteine metabolic process"/>
    <property type="evidence" value="ECO:0007669"/>
    <property type="project" value="TreeGrafter"/>
</dbReference>
<evidence type="ECO:0000256" key="5">
    <source>
        <dbReference type="ARBA" id="ARBA00022827"/>
    </source>
</evidence>
<dbReference type="InterPro" id="IPR029039">
    <property type="entry name" value="Flavoprotein-like_sf"/>
</dbReference>
<dbReference type="Proteomes" id="UP000537522">
    <property type="component" value="Unassembled WGS sequence"/>
</dbReference>
<name>A0A7L0K380_CHATO</name>
<gene>
    <name evidence="11" type="primary">Mtrr</name>
    <name evidence="11" type="ORF">CHATOR_R14052</name>
</gene>
<evidence type="ECO:0000256" key="4">
    <source>
        <dbReference type="ARBA" id="ARBA00022643"/>
    </source>
</evidence>